<dbReference type="InterPro" id="IPR039420">
    <property type="entry name" value="WalR-like"/>
</dbReference>
<evidence type="ECO:0000313" key="13">
    <source>
        <dbReference type="Proteomes" id="UP000554726"/>
    </source>
</evidence>
<dbReference type="SUPFAM" id="SSF52172">
    <property type="entry name" value="CheY-like"/>
    <property type="match status" value="1"/>
</dbReference>
<feature type="domain" description="OmpR/PhoB-type" evidence="11">
    <location>
        <begin position="201"/>
        <end position="301"/>
    </location>
</feature>
<name>A0ABR6JJD7_9XANT</name>
<evidence type="ECO:0000256" key="6">
    <source>
        <dbReference type="ARBA" id="ARBA00023125"/>
    </source>
</evidence>
<keyword evidence="13" id="KW-1185">Reference proteome</keyword>
<protein>
    <submittedName>
        <fullName evidence="12">DNA-binding response OmpR family regulator</fullName>
    </submittedName>
</protein>
<accession>A0ABR6JJD7</accession>
<keyword evidence="2" id="KW-0963">Cytoplasm</keyword>
<reference evidence="12 13" key="1">
    <citation type="submission" date="2020-08" db="EMBL/GenBank/DDBJ databases">
        <title>Studying the diversity of plant-associated saprophytic bacteria and their role in host health and plant-pathogen interactions.</title>
        <authorList>
            <person name="Potnis N."/>
        </authorList>
    </citation>
    <scope>NUCLEOTIDE SEQUENCE [LARGE SCALE GENOMIC DNA]</scope>
    <source>
        <strain evidence="12 13">F16</strain>
    </source>
</reference>
<dbReference type="PROSITE" id="PS51755">
    <property type="entry name" value="OMPR_PHOB"/>
    <property type="match status" value="1"/>
</dbReference>
<dbReference type="Pfam" id="PF00486">
    <property type="entry name" value="Trans_reg_C"/>
    <property type="match status" value="1"/>
</dbReference>
<dbReference type="InterPro" id="IPR001789">
    <property type="entry name" value="Sig_transdc_resp-reg_receiver"/>
</dbReference>
<dbReference type="PANTHER" id="PTHR48111:SF35">
    <property type="entry name" value="TRANSCRIPTIONAL REGULATORY PROTEIN QSEB"/>
    <property type="match status" value="1"/>
</dbReference>
<dbReference type="SUPFAM" id="SSF46894">
    <property type="entry name" value="C-terminal effector domain of the bipartite response regulators"/>
    <property type="match status" value="1"/>
</dbReference>
<keyword evidence="4" id="KW-0902">Two-component regulatory system</keyword>
<comment type="subcellular location">
    <subcellularLocation>
        <location evidence="1">Cytoplasm</location>
    </subcellularLocation>
</comment>
<evidence type="ECO:0000256" key="8">
    <source>
        <dbReference type="PROSITE-ProRule" id="PRU00169"/>
    </source>
</evidence>
<keyword evidence="7" id="KW-0804">Transcription</keyword>
<evidence type="ECO:0000259" key="11">
    <source>
        <dbReference type="PROSITE" id="PS51755"/>
    </source>
</evidence>
<dbReference type="GO" id="GO:0003677">
    <property type="term" value="F:DNA binding"/>
    <property type="evidence" value="ECO:0007669"/>
    <property type="project" value="UniProtKB-KW"/>
</dbReference>
<evidence type="ECO:0000256" key="7">
    <source>
        <dbReference type="ARBA" id="ARBA00023163"/>
    </source>
</evidence>
<feature type="DNA-binding region" description="OmpR/PhoB-type" evidence="9">
    <location>
        <begin position="201"/>
        <end position="301"/>
    </location>
</feature>
<dbReference type="EMBL" id="JACHNS010000002">
    <property type="protein sequence ID" value="MBB4592925.1"/>
    <property type="molecule type" value="Genomic_DNA"/>
</dbReference>
<dbReference type="InterPro" id="IPR016032">
    <property type="entry name" value="Sig_transdc_resp-reg_C-effctor"/>
</dbReference>
<evidence type="ECO:0000256" key="4">
    <source>
        <dbReference type="ARBA" id="ARBA00023012"/>
    </source>
</evidence>
<organism evidence="12 13">
    <name type="scientific">Xanthomonas cannabis</name>
    <dbReference type="NCBI Taxonomy" id="1885674"/>
    <lineage>
        <taxon>Bacteria</taxon>
        <taxon>Pseudomonadati</taxon>
        <taxon>Pseudomonadota</taxon>
        <taxon>Gammaproteobacteria</taxon>
        <taxon>Lysobacterales</taxon>
        <taxon>Lysobacteraceae</taxon>
        <taxon>Xanthomonas</taxon>
    </lineage>
</organism>
<evidence type="ECO:0000313" key="12">
    <source>
        <dbReference type="EMBL" id="MBB4592925.1"/>
    </source>
</evidence>
<dbReference type="InterPro" id="IPR036388">
    <property type="entry name" value="WH-like_DNA-bd_sf"/>
</dbReference>
<keyword evidence="5" id="KW-0805">Transcription regulation</keyword>
<evidence type="ECO:0000256" key="9">
    <source>
        <dbReference type="PROSITE-ProRule" id="PRU01091"/>
    </source>
</evidence>
<comment type="caution">
    <text evidence="12">The sequence shown here is derived from an EMBL/GenBank/DDBJ whole genome shotgun (WGS) entry which is preliminary data.</text>
</comment>
<dbReference type="Gene3D" id="1.10.10.10">
    <property type="entry name" value="Winged helix-like DNA-binding domain superfamily/Winged helix DNA-binding domain"/>
    <property type="match status" value="1"/>
</dbReference>
<dbReference type="PROSITE" id="PS50110">
    <property type="entry name" value="RESPONSE_REGULATORY"/>
    <property type="match status" value="1"/>
</dbReference>
<dbReference type="InterPro" id="IPR001867">
    <property type="entry name" value="OmpR/PhoB-type_DNA-bd"/>
</dbReference>
<evidence type="ECO:0000259" key="10">
    <source>
        <dbReference type="PROSITE" id="PS50110"/>
    </source>
</evidence>
<sequence>MRSSETFCLWNGTYHSSDLGQTLPPAARWYGDALIQRCGFHHGANRPLPASSTWPVCVPAREGRLMHGNASGKQGSAFLLTQDARLASQVNASLAPLTPHVAVFSDELELLRTLRHSPCELLIFDATCVASDDSSVLAWQRCHSGHPTPLIVLGRFDCPNDILAWYQSGAQEVLALPFNSHELQVRAALAVSPAPQACQEVQQLSVGPYQLVREENTVYLHGKPIVLTSREFSIAWLLFSSPGVCFRRCQLAKAVWGSHTEFTDRTMEQHIYKLRKKLQLCNHSGAVRIRTVYSHGYKLELASSDKDPLLPGKSLSATTAHHSAAC</sequence>
<gene>
    <name evidence="12" type="ORF">FHR60_001565</name>
</gene>
<dbReference type="CDD" id="cd00383">
    <property type="entry name" value="trans_reg_C"/>
    <property type="match status" value="1"/>
</dbReference>
<dbReference type="PANTHER" id="PTHR48111">
    <property type="entry name" value="REGULATOR OF RPOS"/>
    <property type="match status" value="1"/>
</dbReference>
<dbReference type="SMART" id="SM00862">
    <property type="entry name" value="Trans_reg_C"/>
    <property type="match status" value="1"/>
</dbReference>
<feature type="modified residue" description="4-aspartylphosphate" evidence="8">
    <location>
        <position position="125"/>
    </location>
</feature>
<evidence type="ECO:0000256" key="2">
    <source>
        <dbReference type="ARBA" id="ARBA00022490"/>
    </source>
</evidence>
<dbReference type="InterPro" id="IPR011006">
    <property type="entry name" value="CheY-like_superfamily"/>
</dbReference>
<evidence type="ECO:0000256" key="5">
    <source>
        <dbReference type="ARBA" id="ARBA00023015"/>
    </source>
</evidence>
<proteinExistence type="predicted"/>
<feature type="domain" description="Response regulatory" evidence="10">
    <location>
        <begin position="76"/>
        <end position="191"/>
    </location>
</feature>
<keyword evidence="6 9" id="KW-0238">DNA-binding</keyword>
<evidence type="ECO:0000256" key="1">
    <source>
        <dbReference type="ARBA" id="ARBA00004496"/>
    </source>
</evidence>
<dbReference type="Proteomes" id="UP000554726">
    <property type="component" value="Unassembled WGS sequence"/>
</dbReference>
<evidence type="ECO:0000256" key="3">
    <source>
        <dbReference type="ARBA" id="ARBA00022553"/>
    </source>
</evidence>
<keyword evidence="3 8" id="KW-0597">Phosphoprotein</keyword>